<dbReference type="VEuPathDB" id="FungiDB:CPSG_09491"/>
<proteinExistence type="predicted"/>
<dbReference type="EMBL" id="GL636510">
    <property type="protein sequence ID" value="EFW13838.1"/>
    <property type="molecule type" value="Genomic_DNA"/>
</dbReference>
<reference evidence="2" key="1">
    <citation type="journal article" date="2010" name="Genome Res.">
        <title>Population genomic sequencing of Coccidioides fungi reveals recent hybridization and transposon control.</title>
        <authorList>
            <person name="Neafsey D.E."/>
            <person name="Barker B.M."/>
            <person name="Sharpton T.J."/>
            <person name="Stajich J.E."/>
            <person name="Park D.J."/>
            <person name="Whiston E."/>
            <person name="Hung C.-Y."/>
            <person name="McMahan C."/>
            <person name="White J."/>
            <person name="Sykes S."/>
            <person name="Heiman D."/>
            <person name="Young S."/>
            <person name="Zeng Q."/>
            <person name="Abouelleil A."/>
            <person name="Aftuck L."/>
            <person name="Bessette D."/>
            <person name="Brown A."/>
            <person name="FitzGerald M."/>
            <person name="Lui A."/>
            <person name="Macdonald J.P."/>
            <person name="Priest M."/>
            <person name="Orbach M.J."/>
            <person name="Galgiani J.N."/>
            <person name="Kirkland T.N."/>
            <person name="Cole G.T."/>
            <person name="Birren B.W."/>
            <person name="Henn M.R."/>
            <person name="Taylor J.W."/>
            <person name="Rounsley S.D."/>
        </authorList>
    </citation>
    <scope>NUCLEOTIDE SEQUENCE [LARGE SCALE GENOMIC DNA]</scope>
    <source>
        <strain evidence="2">RMSCC 757 / Silveira</strain>
    </source>
</reference>
<dbReference type="AlphaFoldDB" id="E9DI42"/>
<sequence>MNALVSPIPSSPSSFLSLSLLSFLTSSLLLIFPFVSCSCLTQHFVTHFDSLRHCFLHSNHSFRSSSGKFHITMLPFALLALSRHSGIS</sequence>
<gene>
    <name evidence="1" type="ORF">CPSG_09491</name>
</gene>
<accession>E9DI42</accession>
<reference evidence="2" key="2">
    <citation type="submission" date="2010-03" db="EMBL/GenBank/DDBJ databases">
        <title>The genome sequence of Coccidioides posadasii strain Silveira.</title>
        <authorList>
            <consortium name="The Broad Institute Genome Sequencing Center for Infectious Disease"/>
            <person name="Neafsey D."/>
            <person name="Orbach M."/>
            <person name="Henn M.R."/>
            <person name="Cole G.T."/>
            <person name="Galgiani J."/>
            <person name="Gardner M.J."/>
            <person name="Kirkland T.N."/>
            <person name="Taylor J.W."/>
            <person name="Young S.K."/>
            <person name="Zeng Q."/>
            <person name="Koehrsen M."/>
            <person name="Alvarado L."/>
            <person name="Berlin A."/>
            <person name="Borenstein D."/>
            <person name="Chapman S.B."/>
            <person name="Chen Z."/>
            <person name="Engels R."/>
            <person name="Freedman E."/>
            <person name="Gellesch M."/>
            <person name="Goldberg J."/>
            <person name="Griggs A."/>
            <person name="Gujja S."/>
            <person name="Heilman E."/>
            <person name="Heiman D."/>
            <person name="Howarth C."/>
            <person name="Jen D."/>
            <person name="Larson L."/>
            <person name="Mehta T."/>
            <person name="Neiman D."/>
            <person name="Park D."/>
            <person name="Pearson M."/>
            <person name="Richards J."/>
            <person name="Roberts A."/>
            <person name="Saif S."/>
            <person name="Shea T."/>
            <person name="Shenoy N."/>
            <person name="Sisk P."/>
            <person name="Stolte C."/>
            <person name="Sykes S."/>
            <person name="Walk T."/>
            <person name="White J."/>
            <person name="Yandava C."/>
            <person name="Haas B."/>
            <person name="Nusbaum C."/>
            <person name="Birren B."/>
        </authorList>
    </citation>
    <scope>NUCLEOTIDE SEQUENCE [LARGE SCALE GENOMIC DNA]</scope>
    <source>
        <strain evidence="2">RMSCC 757 / Silveira</strain>
    </source>
</reference>
<protein>
    <submittedName>
        <fullName evidence="1">Uncharacterized protein</fullName>
    </submittedName>
</protein>
<evidence type="ECO:0000313" key="1">
    <source>
        <dbReference type="EMBL" id="EFW13838.1"/>
    </source>
</evidence>
<evidence type="ECO:0000313" key="2">
    <source>
        <dbReference type="Proteomes" id="UP000002497"/>
    </source>
</evidence>
<dbReference type="HOGENOM" id="CLU_2468906_0_0_1"/>
<organism evidence="2">
    <name type="scientific">Coccidioides posadasii (strain RMSCC 757 / Silveira)</name>
    <name type="common">Valley fever fungus</name>
    <dbReference type="NCBI Taxonomy" id="443226"/>
    <lineage>
        <taxon>Eukaryota</taxon>
        <taxon>Fungi</taxon>
        <taxon>Dikarya</taxon>
        <taxon>Ascomycota</taxon>
        <taxon>Pezizomycotina</taxon>
        <taxon>Eurotiomycetes</taxon>
        <taxon>Eurotiomycetidae</taxon>
        <taxon>Onygenales</taxon>
        <taxon>Onygenaceae</taxon>
        <taxon>Coccidioides</taxon>
    </lineage>
</organism>
<name>E9DI42_COCPS</name>
<dbReference type="Proteomes" id="UP000002497">
    <property type="component" value="Unassembled WGS sequence"/>
</dbReference>
<keyword evidence="2" id="KW-1185">Reference proteome</keyword>